<dbReference type="Proteomes" id="UP001431010">
    <property type="component" value="Chromosome"/>
</dbReference>
<accession>A0ABY3RPV2</accession>
<keyword evidence="1" id="KW-1133">Transmembrane helix</keyword>
<organism evidence="2 3">
    <name type="scientific">Bradyrhizobium ontarionense</name>
    <dbReference type="NCBI Taxonomy" id="2898149"/>
    <lineage>
        <taxon>Bacteria</taxon>
        <taxon>Pseudomonadati</taxon>
        <taxon>Pseudomonadota</taxon>
        <taxon>Alphaproteobacteria</taxon>
        <taxon>Hyphomicrobiales</taxon>
        <taxon>Nitrobacteraceae</taxon>
        <taxon>Bradyrhizobium</taxon>
    </lineage>
</organism>
<keyword evidence="1" id="KW-0472">Membrane</keyword>
<keyword evidence="3" id="KW-1185">Reference proteome</keyword>
<evidence type="ECO:0000313" key="2">
    <source>
        <dbReference type="EMBL" id="UFZ08655.1"/>
    </source>
</evidence>
<proteinExistence type="predicted"/>
<sequence length="121" mass="13006">MRDVAWYVSGQVGQPDAIAFEPERPNGARSGSRPEAFSHLLRGSAPRTELNLSTSPTDLLQGQGKVEVATIMAKVFSRAFSESSDGTKDALLKHLVLFCASGLFVLMLALSYGIDLSPGFF</sequence>
<gene>
    <name evidence="2" type="ORF">LQG66_28260</name>
</gene>
<dbReference type="EMBL" id="CP088156">
    <property type="protein sequence ID" value="UFZ08655.1"/>
    <property type="molecule type" value="Genomic_DNA"/>
</dbReference>
<name>A0ABY3RPV2_9BRAD</name>
<protein>
    <submittedName>
        <fullName evidence="2">Uncharacterized protein</fullName>
    </submittedName>
</protein>
<evidence type="ECO:0000256" key="1">
    <source>
        <dbReference type="SAM" id="Phobius"/>
    </source>
</evidence>
<feature type="transmembrane region" description="Helical" evidence="1">
    <location>
        <begin position="95"/>
        <end position="114"/>
    </location>
</feature>
<keyword evidence="1" id="KW-0812">Transmembrane</keyword>
<reference evidence="2" key="1">
    <citation type="journal article" date="2024" name="Antonie Van Leeuwenhoek">
        <title>Bradyrhizobium ontarionense sp. nov., a novel bacterial symbiont isolated from Aeschynomene indica (Indian jointvetch), harbours photosynthesis, nitrogen fixation and nitrous oxide (N2O) reductase genes.</title>
        <authorList>
            <person name="Bromfield E.S.P."/>
            <person name="Cloutier S."/>
        </authorList>
    </citation>
    <scope>NUCLEOTIDE SEQUENCE</scope>
    <source>
        <strain evidence="2">A19</strain>
    </source>
</reference>
<dbReference type="RefSeq" id="WP_231328088.1">
    <property type="nucleotide sequence ID" value="NZ_CP088156.1"/>
</dbReference>
<evidence type="ECO:0000313" key="3">
    <source>
        <dbReference type="Proteomes" id="UP001431010"/>
    </source>
</evidence>